<reference evidence="2 3" key="1">
    <citation type="submission" date="2015-01" db="EMBL/GenBank/DDBJ databases">
        <authorList>
            <person name="Aslett A.Martin."/>
            <person name="De Silva Nishadi"/>
        </authorList>
    </citation>
    <scope>NUCLEOTIDE SEQUENCE [LARGE SCALE GENOMIC DNA]</scope>
    <source>
        <strain evidence="2 3">R28058</strain>
    </source>
</reference>
<organism evidence="2 3">
    <name type="scientific">Paraclostridium sordellii</name>
    <name type="common">Clostridium sordellii</name>
    <dbReference type="NCBI Taxonomy" id="1505"/>
    <lineage>
        <taxon>Bacteria</taxon>
        <taxon>Bacillati</taxon>
        <taxon>Bacillota</taxon>
        <taxon>Clostridia</taxon>
        <taxon>Peptostreptococcales</taxon>
        <taxon>Peptostreptococcaceae</taxon>
        <taxon>Paraclostridium</taxon>
    </lineage>
</organism>
<dbReference type="RefSeq" id="WP_055333316.1">
    <property type="nucleotide sequence ID" value="NZ_CDNF01000003.1"/>
</dbReference>
<evidence type="ECO:0000313" key="2">
    <source>
        <dbReference type="EMBL" id="CEQ03891.1"/>
    </source>
</evidence>
<gene>
    <name evidence="2" type="ORF">R28058_16241</name>
</gene>
<sequence length="207" mass="23495">MKIRLNESSSYIRFLNATPNSNQIEIYMNDNMVFKDVDYKEFTSYIPTIPGNYIVRVYESENKEDILLEQDITIAKGNIATLVLSGMTPKLIMFAVFEDPNEFVGEGNSKFRIANLSPTSLPVDLIVNNVKMIDEIPFGKRTNYAEVPSGLYDFVIKESEIDMDLNETKTQISNKVEIKNGKIYTIYVVGDSPSLEMVQSLDVTTFI</sequence>
<name>A0A0C7QK52_PARSO</name>
<feature type="domain" description="DUF4397" evidence="1">
    <location>
        <begin position="10"/>
        <end position="119"/>
    </location>
</feature>
<evidence type="ECO:0000313" key="3">
    <source>
        <dbReference type="Proteomes" id="UP000049127"/>
    </source>
</evidence>
<evidence type="ECO:0000259" key="1">
    <source>
        <dbReference type="Pfam" id="PF14344"/>
    </source>
</evidence>
<dbReference type="AlphaFoldDB" id="A0A0C7QK52"/>
<dbReference type="Proteomes" id="UP000049127">
    <property type="component" value="Unassembled WGS sequence"/>
</dbReference>
<accession>A0A0C7QK52</accession>
<dbReference type="Pfam" id="PF14344">
    <property type="entry name" value="DUF4397"/>
    <property type="match status" value="1"/>
</dbReference>
<dbReference type="EMBL" id="CEKZ01000003">
    <property type="protein sequence ID" value="CEQ03891.1"/>
    <property type="molecule type" value="Genomic_DNA"/>
</dbReference>
<proteinExistence type="predicted"/>
<dbReference type="InterPro" id="IPR025510">
    <property type="entry name" value="DUF4397"/>
</dbReference>
<protein>
    <recommendedName>
        <fullName evidence="1">DUF4397 domain-containing protein</fullName>
    </recommendedName>
</protein>
<dbReference type="OrthoDB" id="9783299at2"/>